<feature type="domain" description="CID" evidence="10">
    <location>
        <begin position="833"/>
        <end position="974"/>
    </location>
</feature>
<dbReference type="PROSITE" id="PS51391">
    <property type="entry name" value="CID"/>
    <property type="match status" value="1"/>
</dbReference>
<evidence type="ECO:0000256" key="7">
    <source>
        <dbReference type="ARBA" id="ARBA00023242"/>
    </source>
</evidence>
<feature type="compositionally biased region" description="Basic and acidic residues" evidence="8">
    <location>
        <begin position="305"/>
        <end position="326"/>
    </location>
</feature>
<dbReference type="PANTHER" id="PTHR12550">
    <property type="entry name" value="HEPATOMA-DERIVED GROWTH FACTOR-RELATED"/>
    <property type="match status" value="1"/>
</dbReference>
<feature type="region of interest" description="Disordered" evidence="8">
    <location>
        <begin position="1248"/>
        <end position="1267"/>
    </location>
</feature>
<dbReference type="FunFam" id="1.25.40.90:FF:000037">
    <property type="entry name" value="Enhancer of ag-4 2"/>
    <property type="match status" value="1"/>
</dbReference>
<dbReference type="Pfam" id="PF04818">
    <property type="entry name" value="CID"/>
    <property type="match status" value="1"/>
</dbReference>
<evidence type="ECO:0000259" key="10">
    <source>
        <dbReference type="PROSITE" id="PS51391"/>
    </source>
</evidence>
<keyword evidence="4" id="KW-0805">Transcription regulation</keyword>
<gene>
    <name evidence="11" type="ORF">L484_018096</name>
</gene>
<feature type="compositionally biased region" description="Polar residues" evidence="8">
    <location>
        <begin position="1252"/>
        <end position="1267"/>
    </location>
</feature>
<dbReference type="PROSITE" id="PS50812">
    <property type="entry name" value="PWWP"/>
    <property type="match status" value="1"/>
</dbReference>
<keyword evidence="5" id="KW-0287">Flowering</keyword>
<feature type="compositionally biased region" description="Basic and acidic residues" evidence="8">
    <location>
        <begin position="166"/>
        <end position="182"/>
    </location>
</feature>
<dbReference type="GO" id="GO:0005634">
    <property type="term" value="C:nucleus"/>
    <property type="evidence" value="ECO:0007669"/>
    <property type="project" value="UniProtKB-SubCell"/>
</dbReference>
<feature type="region of interest" description="Disordered" evidence="8">
    <location>
        <begin position="626"/>
        <end position="708"/>
    </location>
</feature>
<dbReference type="InterPro" id="IPR008942">
    <property type="entry name" value="ENTH_VHS"/>
</dbReference>
<feature type="compositionally biased region" description="Acidic residues" evidence="8">
    <location>
        <begin position="1026"/>
        <end position="1037"/>
    </location>
</feature>
<name>W9QV92_9ROSA</name>
<reference evidence="12" key="1">
    <citation type="submission" date="2013-01" db="EMBL/GenBank/DDBJ databases">
        <title>Draft Genome Sequence of a Mulberry Tree, Morus notabilis C.K. Schneid.</title>
        <authorList>
            <person name="He N."/>
            <person name="Zhao S."/>
        </authorList>
    </citation>
    <scope>NUCLEOTIDE SEQUENCE</scope>
</reference>
<feature type="region of interest" description="Disordered" evidence="8">
    <location>
        <begin position="482"/>
        <end position="610"/>
    </location>
</feature>
<feature type="compositionally biased region" description="Basic and acidic residues" evidence="8">
    <location>
        <begin position="554"/>
        <end position="599"/>
    </location>
</feature>
<feature type="compositionally biased region" description="Basic and acidic residues" evidence="8">
    <location>
        <begin position="248"/>
        <end position="277"/>
    </location>
</feature>
<protein>
    <recommendedName>
        <fullName evidence="13">ENHANCER OF AG-4 protein 2</fullName>
    </recommendedName>
</protein>
<keyword evidence="3" id="KW-0507">mRNA processing</keyword>
<feature type="compositionally biased region" description="Basic and acidic residues" evidence="8">
    <location>
        <begin position="201"/>
        <end position="222"/>
    </location>
</feature>
<dbReference type="eggNOG" id="KOG1904">
    <property type="taxonomic scope" value="Eukaryota"/>
</dbReference>
<evidence type="ECO:0000313" key="12">
    <source>
        <dbReference type="Proteomes" id="UP000030645"/>
    </source>
</evidence>
<feature type="compositionally biased region" description="Basic and acidic residues" evidence="8">
    <location>
        <begin position="387"/>
        <end position="404"/>
    </location>
</feature>
<evidence type="ECO:0000256" key="8">
    <source>
        <dbReference type="SAM" id="MobiDB-lite"/>
    </source>
</evidence>
<comment type="subcellular location">
    <subcellularLocation>
        <location evidence="1">Nucleus</location>
    </subcellularLocation>
</comment>
<feature type="region of interest" description="Disordered" evidence="8">
    <location>
        <begin position="1090"/>
        <end position="1243"/>
    </location>
</feature>
<evidence type="ECO:0000256" key="3">
    <source>
        <dbReference type="ARBA" id="ARBA00022664"/>
    </source>
</evidence>
<dbReference type="GO" id="GO:0006397">
    <property type="term" value="P:mRNA processing"/>
    <property type="evidence" value="ECO:0007669"/>
    <property type="project" value="UniProtKB-KW"/>
</dbReference>
<feature type="compositionally biased region" description="Polar residues" evidence="8">
    <location>
        <begin position="1209"/>
        <end position="1218"/>
    </location>
</feature>
<dbReference type="Gene3D" id="2.30.30.140">
    <property type="match status" value="1"/>
</dbReference>
<dbReference type="EMBL" id="KE344222">
    <property type="protein sequence ID" value="EXB55170.1"/>
    <property type="molecule type" value="Genomic_DNA"/>
</dbReference>
<keyword evidence="7" id="KW-0539">Nucleus</keyword>
<proteinExistence type="predicted"/>
<feature type="compositionally biased region" description="Polar residues" evidence="8">
    <location>
        <begin position="1193"/>
        <end position="1202"/>
    </location>
</feature>
<keyword evidence="6" id="KW-0804">Transcription</keyword>
<feature type="compositionally biased region" description="Basic and acidic residues" evidence="8">
    <location>
        <begin position="688"/>
        <end position="708"/>
    </location>
</feature>
<dbReference type="SMART" id="SM00293">
    <property type="entry name" value="PWWP"/>
    <property type="match status" value="1"/>
</dbReference>
<keyword evidence="2" id="KW-0217">Developmental protein</keyword>
<feature type="compositionally biased region" description="Polar residues" evidence="8">
    <location>
        <begin position="650"/>
        <end position="687"/>
    </location>
</feature>
<evidence type="ECO:0000256" key="2">
    <source>
        <dbReference type="ARBA" id="ARBA00022473"/>
    </source>
</evidence>
<feature type="compositionally biased region" description="Basic and acidic residues" evidence="8">
    <location>
        <begin position="285"/>
        <end position="297"/>
    </location>
</feature>
<dbReference type="SMART" id="SM00582">
    <property type="entry name" value="RPR"/>
    <property type="match status" value="1"/>
</dbReference>
<dbReference type="Proteomes" id="UP000030645">
    <property type="component" value="Unassembled WGS sequence"/>
</dbReference>
<keyword evidence="12" id="KW-1185">Reference proteome</keyword>
<feature type="compositionally biased region" description="Low complexity" evidence="8">
    <location>
        <begin position="191"/>
        <end position="200"/>
    </location>
</feature>
<evidence type="ECO:0000313" key="11">
    <source>
        <dbReference type="EMBL" id="EXB55170.1"/>
    </source>
</evidence>
<evidence type="ECO:0000256" key="6">
    <source>
        <dbReference type="ARBA" id="ARBA00023163"/>
    </source>
</evidence>
<feature type="compositionally biased region" description="Acidic residues" evidence="8">
    <location>
        <begin position="152"/>
        <end position="162"/>
    </location>
</feature>
<dbReference type="GO" id="GO:0009908">
    <property type="term" value="P:flower development"/>
    <property type="evidence" value="ECO:0007669"/>
    <property type="project" value="UniProtKB-KW"/>
</dbReference>
<accession>W9QV92</accession>
<dbReference type="Gene3D" id="1.25.40.90">
    <property type="match status" value="1"/>
</dbReference>
<organism evidence="11 12">
    <name type="scientific">Morus notabilis</name>
    <dbReference type="NCBI Taxonomy" id="981085"/>
    <lineage>
        <taxon>Eukaryota</taxon>
        <taxon>Viridiplantae</taxon>
        <taxon>Streptophyta</taxon>
        <taxon>Embryophyta</taxon>
        <taxon>Tracheophyta</taxon>
        <taxon>Spermatophyta</taxon>
        <taxon>Magnoliopsida</taxon>
        <taxon>eudicotyledons</taxon>
        <taxon>Gunneridae</taxon>
        <taxon>Pentapetalae</taxon>
        <taxon>rosids</taxon>
        <taxon>fabids</taxon>
        <taxon>Rosales</taxon>
        <taxon>Moraceae</taxon>
        <taxon>Moreae</taxon>
        <taxon>Morus</taxon>
    </lineage>
</organism>
<dbReference type="PRINTS" id="PR01217">
    <property type="entry name" value="PRICHEXTENSN"/>
</dbReference>
<sequence>MAGGRRRGANKAKAKGQLSLGDLVLAKVKGFPFWPAKISRPEDWKKPHDPKKYFVQFFGTEEIAFVAPADIQAFTSEAKAKLSARCQGKAKPFTQAVKQICEAFDELQKNKSSDLRDDTDRSELGCEVRSIDGVENNEADADTKDGSGMIGSDEETMNEEIGDSSSKLERCSQRRGESDNQDLKPFVDACSSGGVSSALSSEKKGEILEVAKSKEVIVKSEPDSSNPEEVLSDDGQRAVSNGHKLKKMGSESKRKSEGGLEVHKDPKSCEQLKDGMKKKNATGGSRKEYFLENKRGSETCGGKKAKGEAKTKNHLKVPNDTHRSSVDPEEQSEEKLPGRTKRPQLGIGKSNLEANDILRSAKKSKYIDAGDNSPVESLSKNKNKAAPKSDLKRSTSRGKAENHLTSRAHNVVAPNVQGNEAVLPLSKRRRQALEAMSDSPNVVSDIKMEKDSAVKNGVACSSSVKVVATQLQRKRRAVCLYDDDDEDPKTPVHGGSATFVKTPLHVSDGIKSSNAGSKRCENALDNGRDSTEPLVSHIKESSMPNGSLSPKKPQANEEQRPSQSQGDEKGSESQHESDEKRLDKAEKSESESLSTKEAKPVLISPIKSPHVLSAVKPAVEQLKATKPLAKVTSAGSQKKAQAGLSKGLVSVSNGSQNQATAQRNKPASSTERSKPTTKSLSRTNDTTVLREKSTELGESLEASREERGSLFLDSRTPDSAMSMKLLIAAAQAKRRQAQSQNFTFDIPGSAFVSNNDFQGRSPSPSAVRRFLSGSSDAMLADIQGSYTTATLGSPSTHARESASQSQLEIEELEERRVSSGNRVAGGSLSGGTEAAVARDAFEGMIETLSRTKESIGRATRLAIDCAKYGIANEVVELLIRKLETEPSFHRKVDLFFLVDSITQCSHNQKGIAGASYVPTVQAALPRLLGAAAPAGSGARENRRQCLKVLRLWLERKIFPESLLRRYMDDIGVSNDDTTAGFSLRRPSRAERAVDDPIREMEGMLVDEYGSNATFQMSGFLSSHVFDDEEEEEDDDDLPSTSRENGHPSHVEPTHASGEAETSIVTPSDRRHCILEDVDGELEMEDVSGHLRDEKTVPSGSFEADTQQDVSDRISEPASTISTELPPLLEGSPPLPLDSPPPPPPLPPSPPPPPPPPPPSSPSPPPPPPPPPPLPLESPPPPLPPSCPPPMLVSQPSIATQPSLLLPQQMMPSQTSAQTHCYAPTGVSGPRESSGFNSSRQLEHGHNDMYVNPQVSQPNQQFPQGSTPYVQRPLHPVPPQNPSGHFSYTKPTIQQHPQHPYHHLYPLPSHPDGRRPPLVGDEQWRMPTSEFKSENQRGVWMNGGMTNSGPPFGQEGYFRPPFERPPTNNVGFQHSAPNPVPTGAPISGHGVPQMLPSRPDMSALNCWRPT</sequence>
<dbReference type="STRING" id="981085.W9QV92"/>
<dbReference type="InterPro" id="IPR000313">
    <property type="entry name" value="PWWP_dom"/>
</dbReference>
<feature type="region of interest" description="Disordered" evidence="8">
    <location>
        <begin position="1026"/>
        <end position="1069"/>
    </location>
</feature>
<dbReference type="InterPro" id="IPR006569">
    <property type="entry name" value="CID_dom"/>
</dbReference>
<dbReference type="PANTHER" id="PTHR12550:SF70">
    <property type="entry name" value="JIL-1 ANCHORING AND STABILIZING PROTEIN, ISOFORM A"/>
    <property type="match status" value="1"/>
</dbReference>
<dbReference type="Pfam" id="PF00855">
    <property type="entry name" value="PWWP"/>
    <property type="match status" value="1"/>
</dbReference>
<evidence type="ECO:0000259" key="9">
    <source>
        <dbReference type="PROSITE" id="PS50812"/>
    </source>
</evidence>
<evidence type="ECO:0000256" key="5">
    <source>
        <dbReference type="ARBA" id="ARBA00023089"/>
    </source>
</evidence>
<feature type="region of interest" description="Disordered" evidence="8">
    <location>
        <begin position="130"/>
        <end position="424"/>
    </location>
</feature>
<feature type="compositionally biased region" description="Pro residues" evidence="8">
    <location>
        <begin position="1132"/>
        <end position="1190"/>
    </location>
</feature>
<feature type="domain" description="PWWP" evidence="9">
    <location>
        <begin position="20"/>
        <end position="77"/>
    </location>
</feature>
<evidence type="ECO:0000256" key="1">
    <source>
        <dbReference type="ARBA" id="ARBA00004123"/>
    </source>
</evidence>
<feature type="compositionally biased region" description="Basic and acidic residues" evidence="8">
    <location>
        <begin position="1043"/>
        <end position="1052"/>
    </location>
</feature>
<dbReference type="SUPFAM" id="SSF63748">
    <property type="entry name" value="Tudor/PWWP/MBT"/>
    <property type="match status" value="1"/>
</dbReference>
<evidence type="ECO:0008006" key="13">
    <source>
        <dbReference type="Google" id="ProtNLM"/>
    </source>
</evidence>
<evidence type="ECO:0000256" key="4">
    <source>
        <dbReference type="ARBA" id="ARBA00023015"/>
    </source>
</evidence>
<feature type="compositionally biased region" description="Basic and acidic residues" evidence="8">
    <location>
        <begin position="518"/>
        <end position="531"/>
    </location>
</feature>